<evidence type="ECO:0000313" key="3">
    <source>
        <dbReference type="EnsemblPlants" id="KQK18543"/>
    </source>
</evidence>
<evidence type="ECO:0000313" key="4">
    <source>
        <dbReference type="Proteomes" id="UP000008810"/>
    </source>
</evidence>
<dbReference type="Gramene" id="PNT76034">
    <property type="protein sequence ID" value="PNT76034"/>
    <property type="gene ID" value="BRADI_1g43196v3"/>
</dbReference>
<dbReference type="Gramene" id="PNT76033">
    <property type="protein sequence ID" value="PNT76033"/>
    <property type="gene ID" value="BRADI_1g43196v3"/>
</dbReference>
<dbReference type="EMBL" id="CM000880">
    <property type="protein sequence ID" value="PNT76035.1"/>
    <property type="molecule type" value="Genomic_DNA"/>
</dbReference>
<keyword evidence="4" id="KW-1185">Reference proteome</keyword>
<organism evidence="2">
    <name type="scientific">Brachypodium distachyon</name>
    <name type="common">Purple false brome</name>
    <name type="synonym">Trachynia distachya</name>
    <dbReference type="NCBI Taxonomy" id="15368"/>
    <lineage>
        <taxon>Eukaryota</taxon>
        <taxon>Viridiplantae</taxon>
        <taxon>Streptophyta</taxon>
        <taxon>Embryophyta</taxon>
        <taxon>Tracheophyta</taxon>
        <taxon>Spermatophyta</taxon>
        <taxon>Magnoliopsida</taxon>
        <taxon>Liliopsida</taxon>
        <taxon>Poales</taxon>
        <taxon>Poaceae</taxon>
        <taxon>BOP clade</taxon>
        <taxon>Pooideae</taxon>
        <taxon>Stipodae</taxon>
        <taxon>Brachypodieae</taxon>
        <taxon>Brachypodium</taxon>
    </lineage>
</organism>
<reference evidence="2" key="2">
    <citation type="submission" date="2017-06" db="EMBL/GenBank/DDBJ databases">
        <title>WGS assembly of Brachypodium distachyon.</title>
        <authorList>
            <consortium name="The International Brachypodium Initiative"/>
            <person name="Lucas S."/>
            <person name="Harmon-Smith M."/>
            <person name="Lail K."/>
            <person name="Tice H."/>
            <person name="Grimwood J."/>
            <person name="Bruce D."/>
            <person name="Barry K."/>
            <person name="Shu S."/>
            <person name="Lindquist E."/>
            <person name="Wang M."/>
            <person name="Pitluck S."/>
            <person name="Vogel J.P."/>
            <person name="Garvin D.F."/>
            <person name="Mockler T.C."/>
            <person name="Schmutz J."/>
            <person name="Rokhsar D."/>
            <person name="Bevan M.W."/>
        </authorList>
    </citation>
    <scope>NUCLEOTIDE SEQUENCE</scope>
    <source>
        <strain evidence="2">Bd21</strain>
    </source>
</reference>
<reference evidence="3" key="3">
    <citation type="submission" date="2018-08" db="UniProtKB">
        <authorList>
            <consortium name="EnsemblPlants"/>
        </authorList>
    </citation>
    <scope>IDENTIFICATION</scope>
    <source>
        <strain evidence="3">cv. Bd21</strain>
    </source>
</reference>
<feature type="compositionally biased region" description="Low complexity" evidence="1">
    <location>
        <begin position="39"/>
        <end position="74"/>
    </location>
</feature>
<feature type="compositionally biased region" description="Low complexity" evidence="1">
    <location>
        <begin position="90"/>
        <end position="103"/>
    </location>
</feature>
<evidence type="ECO:0000313" key="2">
    <source>
        <dbReference type="EMBL" id="KQK18543.1"/>
    </source>
</evidence>
<dbReference type="Gramene" id="KQK18543">
    <property type="protein sequence ID" value="KQK18543"/>
    <property type="gene ID" value="BRADI_1g43196v3"/>
</dbReference>
<dbReference type="InParanoid" id="A0A0Q3H6J3"/>
<feature type="region of interest" description="Disordered" evidence="1">
    <location>
        <begin position="39"/>
        <end position="120"/>
    </location>
</feature>
<feature type="compositionally biased region" description="Basic residues" evidence="1">
    <location>
        <begin position="104"/>
        <end position="113"/>
    </location>
</feature>
<dbReference type="EMBL" id="CM000880">
    <property type="protein sequence ID" value="PNT76032.1"/>
    <property type="molecule type" value="Genomic_DNA"/>
</dbReference>
<dbReference type="Gramene" id="PNT76032">
    <property type="protein sequence ID" value="PNT76032"/>
    <property type="gene ID" value="BRADI_1g43196v3"/>
</dbReference>
<accession>A0A0Q3H6J3</accession>
<dbReference type="EnsemblPlants" id="PNT76035">
    <property type="protein sequence ID" value="PNT76035"/>
    <property type="gene ID" value="BRADI_1g43196v3"/>
</dbReference>
<dbReference type="ExpressionAtlas" id="A0A0Q3H6J3">
    <property type="expression patterns" value="baseline and differential"/>
</dbReference>
<gene>
    <name evidence="2" type="ORF">BRADI_1g43196v3</name>
</gene>
<dbReference type="EnsemblPlants" id="PNT76032">
    <property type="protein sequence ID" value="PNT76032"/>
    <property type="gene ID" value="BRADI_1g43196v3"/>
</dbReference>
<dbReference type="EMBL" id="CM000880">
    <property type="protein sequence ID" value="PNT76034.1"/>
    <property type="molecule type" value="Genomic_DNA"/>
</dbReference>
<dbReference type="EMBL" id="CM000880">
    <property type="protein sequence ID" value="PNT76033.1"/>
    <property type="molecule type" value="Genomic_DNA"/>
</dbReference>
<dbReference type="EnsemblPlants" id="PNT76034">
    <property type="protein sequence ID" value="PNT76034"/>
    <property type="gene ID" value="BRADI_1g43196v3"/>
</dbReference>
<proteinExistence type="predicted"/>
<dbReference type="Proteomes" id="UP000008810">
    <property type="component" value="Chromosome 1"/>
</dbReference>
<name>A0A0Q3H6J3_BRADI</name>
<sequence length="186" mass="20353">AKNPSYPAVPSVVAPTPTSALLLHRAAPVSALLRRRAAPASPLLRRPASPSRPCLSSLALSPRELATDRSGPCRSPRRRPPFLAPPPPLSSSLSPRELFTGRRSPFRSPRRRPPFLAPSSSPPQICGGRVWVWQRRPCADVAAAGFDLLRLLRSGTSKIPGINYKEQLKNARTALSASIWYLQMWI</sequence>
<feature type="non-terminal residue" evidence="2">
    <location>
        <position position="1"/>
    </location>
</feature>
<reference evidence="2 3" key="1">
    <citation type="journal article" date="2010" name="Nature">
        <title>Genome sequencing and analysis of the model grass Brachypodium distachyon.</title>
        <authorList>
            <consortium name="International Brachypodium Initiative"/>
        </authorList>
    </citation>
    <scope>NUCLEOTIDE SEQUENCE [LARGE SCALE GENOMIC DNA]</scope>
    <source>
        <strain evidence="2 3">Bd21</strain>
    </source>
</reference>
<dbReference type="EMBL" id="CM000880">
    <property type="protein sequence ID" value="KQK18543.1"/>
    <property type="molecule type" value="Genomic_DNA"/>
</dbReference>
<protein>
    <submittedName>
        <fullName evidence="2 3">Uncharacterized protein</fullName>
    </submittedName>
</protein>
<dbReference type="AlphaFoldDB" id="A0A0Q3H6J3"/>
<evidence type="ECO:0000256" key="1">
    <source>
        <dbReference type="SAM" id="MobiDB-lite"/>
    </source>
</evidence>
<dbReference type="EnsemblPlants" id="PNT76033">
    <property type="protein sequence ID" value="PNT76033"/>
    <property type="gene ID" value="BRADI_1g43196v3"/>
</dbReference>
<dbReference type="EnsemblPlants" id="KQK18543">
    <property type="protein sequence ID" value="KQK18543"/>
    <property type="gene ID" value="BRADI_1g43196v3"/>
</dbReference>
<dbReference type="Gramene" id="PNT76035">
    <property type="protein sequence ID" value="PNT76035"/>
    <property type="gene ID" value="BRADI_1g43196v3"/>
</dbReference>